<name>A0ABV1RS71_9BACT</name>
<evidence type="ECO:0000313" key="3">
    <source>
        <dbReference type="Proteomes" id="UP001476807"/>
    </source>
</evidence>
<proteinExistence type="predicted"/>
<keyword evidence="1" id="KW-0732">Signal</keyword>
<evidence type="ECO:0000256" key="1">
    <source>
        <dbReference type="SAM" id="SignalP"/>
    </source>
</evidence>
<comment type="caution">
    <text evidence="2">The sequence shown here is derived from an EMBL/GenBank/DDBJ whole genome shotgun (WGS) entry which is preliminary data.</text>
</comment>
<organism evidence="2 3">
    <name type="scientific">Pontibacter populi</name>
    <dbReference type="NCBI Taxonomy" id="890055"/>
    <lineage>
        <taxon>Bacteria</taxon>
        <taxon>Pseudomonadati</taxon>
        <taxon>Bacteroidota</taxon>
        <taxon>Cytophagia</taxon>
        <taxon>Cytophagales</taxon>
        <taxon>Hymenobacteraceae</taxon>
        <taxon>Pontibacter</taxon>
    </lineage>
</organism>
<keyword evidence="3" id="KW-1185">Reference proteome</keyword>
<reference evidence="2 3" key="1">
    <citation type="submission" date="2024-06" db="EMBL/GenBank/DDBJ databases">
        <title>Pontibacter populi HYL7-15.</title>
        <authorList>
            <person name="Kim M.K."/>
        </authorList>
    </citation>
    <scope>NUCLEOTIDE SEQUENCE [LARGE SCALE GENOMIC DNA]</scope>
    <source>
        <strain evidence="2 3">HYL7-15</strain>
    </source>
</reference>
<gene>
    <name evidence="2" type="ORF">ABS362_06735</name>
</gene>
<feature type="signal peptide" evidence="1">
    <location>
        <begin position="1"/>
        <end position="25"/>
    </location>
</feature>
<evidence type="ECO:0000313" key="2">
    <source>
        <dbReference type="EMBL" id="MER2997235.1"/>
    </source>
</evidence>
<dbReference type="InterPro" id="IPR045444">
    <property type="entry name" value="DUF6503"/>
</dbReference>
<dbReference type="Proteomes" id="UP001476807">
    <property type="component" value="Unassembled WGS sequence"/>
</dbReference>
<dbReference type="Pfam" id="PF20113">
    <property type="entry name" value="DUF6503"/>
    <property type="match status" value="1"/>
</dbReference>
<dbReference type="EMBL" id="JBEOKT010000005">
    <property type="protein sequence ID" value="MER2997235.1"/>
    <property type="molecule type" value="Genomic_DNA"/>
</dbReference>
<protein>
    <submittedName>
        <fullName evidence="2">DUF6503 family protein</fullName>
    </submittedName>
</protein>
<sequence length="251" mass="29092">MCKSSNKFRLSVWWMLFLFFSVAFYASPAAAQDKKAQQLAQKAIQQMGGKQGWANTRFIAWSFRDQYQVWDKKADHYRWEKDSLVAIVSTRTKNGKVYVAGKELLNREEKRKLLDKAYAAWINNSYWLVMPFKLHDPGVRLKYIGEGKTMDGAAASILQMTFANVGLTPENKYHLWIDKKSGLVTQWAYFKNFNDKTPTFTRRWADYKNFGAIKLASDRSNPESDFTLENIATPKQVPASVFYSPRPIRKL</sequence>
<feature type="chain" id="PRO_5045414223" evidence="1">
    <location>
        <begin position="26"/>
        <end position="251"/>
    </location>
</feature>
<accession>A0ABV1RS71</accession>
<dbReference type="RefSeq" id="WP_350411624.1">
    <property type="nucleotide sequence ID" value="NZ_JBEOKT010000005.1"/>
</dbReference>